<organism evidence="2 3">
    <name type="scientific">Candidatus Giovannonibacteria bacterium RIFCSPHIGHO2_01_FULL_45_23</name>
    <dbReference type="NCBI Taxonomy" id="1798325"/>
    <lineage>
        <taxon>Bacteria</taxon>
        <taxon>Candidatus Giovannoniibacteriota</taxon>
    </lineage>
</organism>
<evidence type="ECO:0000313" key="2">
    <source>
        <dbReference type="EMBL" id="OGF62017.1"/>
    </source>
</evidence>
<dbReference type="PANTHER" id="PTHR30319">
    <property type="entry name" value="PHENYLACETIC ACID REGULATOR-RELATED TRANSCRIPTIONAL REPRESSOR"/>
    <property type="match status" value="1"/>
</dbReference>
<protein>
    <recommendedName>
        <fullName evidence="1">Transcriptional repressor PaaX-like central Cas2-like domain-containing protein</fullName>
    </recommendedName>
</protein>
<proteinExistence type="predicted"/>
<dbReference type="PANTHER" id="PTHR30319:SF1">
    <property type="entry name" value="TRANSCRIPTIONAL REPRESSOR PAAX"/>
    <property type="match status" value="1"/>
</dbReference>
<dbReference type="GO" id="GO:0006351">
    <property type="term" value="P:DNA-templated transcription"/>
    <property type="evidence" value="ECO:0007669"/>
    <property type="project" value="TreeGrafter"/>
</dbReference>
<evidence type="ECO:0000259" key="1">
    <source>
        <dbReference type="Pfam" id="PF20803"/>
    </source>
</evidence>
<dbReference type="EMBL" id="MFHD01000023">
    <property type="protein sequence ID" value="OGF62017.1"/>
    <property type="molecule type" value="Genomic_DNA"/>
</dbReference>
<sequence length="183" mass="21443">MVKKANQRLKGLILKQVKPSASELILIALKKMANAPFDVLLKYSEIRNQLNQSSARTAIHRLKKRALIYGECRGAKLVFMLTEDGEREVEKVKSRFEKTKPKQWDGKWRIIIFDIPEKLRGKRDLLRRELVGFGFKQLQESVWAYPYPLPQEFRDLWQATGIFKYCVIFEVDEDKIENAGMLK</sequence>
<comment type="caution">
    <text evidence="2">The sequence shown here is derived from an EMBL/GenBank/DDBJ whole genome shotgun (WGS) entry which is preliminary data.</text>
</comment>
<dbReference type="STRING" id="1798325.A2834_01680"/>
<dbReference type="Gene3D" id="3.30.70.2650">
    <property type="match status" value="1"/>
</dbReference>
<dbReference type="Proteomes" id="UP000179251">
    <property type="component" value="Unassembled WGS sequence"/>
</dbReference>
<name>A0A1F5VEY8_9BACT</name>
<dbReference type="Pfam" id="PF20803">
    <property type="entry name" value="PaaX_M"/>
    <property type="match status" value="1"/>
</dbReference>
<dbReference type="AlphaFoldDB" id="A0A1F5VEY8"/>
<evidence type="ECO:0000313" key="3">
    <source>
        <dbReference type="Proteomes" id="UP000179251"/>
    </source>
</evidence>
<dbReference type="InterPro" id="IPR048846">
    <property type="entry name" value="PaaX-like_central"/>
</dbReference>
<gene>
    <name evidence="2" type="ORF">A2834_01680</name>
</gene>
<accession>A0A1F5VEY8</accession>
<reference evidence="2 3" key="1">
    <citation type="journal article" date="2016" name="Nat. Commun.">
        <title>Thousands of microbial genomes shed light on interconnected biogeochemical processes in an aquifer system.</title>
        <authorList>
            <person name="Anantharaman K."/>
            <person name="Brown C.T."/>
            <person name="Hug L.A."/>
            <person name="Sharon I."/>
            <person name="Castelle C.J."/>
            <person name="Probst A.J."/>
            <person name="Thomas B.C."/>
            <person name="Singh A."/>
            <person name="Wilkins M.J."/>
            <person name="Karaoz U."/>
            <person name="Brodie E.L."/>
            <person name="Williams K.H."/>
            <person name="Hubbard S.S."/>
            <person name="Banfield J.F."/>
        </authorList>
    </citation>
    <scope>NUCLEOTIDE SEQUENCE [LARGE SCALE GENOMIC DNA]</scope>
</reference>
<feature type="domain" description="Transcriptional repressor PaaX-like central Cas2-like" evidence="1">
    <location>
        <begin position="102"/>
        <end position="175"/>
    </location>
</feature>